<evidence type="ECO:0000256" key="5">
    <source>
        <dbReference type="SAM" id="Phobius"/>
    </source>
</evidence>
<dbReference type="STRING" id="32264.T1KWG1"/>
<sequence length="489" mass="55493">MTSFGVNDLNNKKNEDDRIVNISDLIGSWGPFQKRLFIIIGLFQCVYPFNNSSLFYFSIKEDIVCDKGNGTQVIFQPDKCSLNDLDACINWDFTSTRVTISKEWTFVCERYWLRSVTLSAYVVGQSIAGFFVGWISDRLGRKFAIKYCIILELICECYLIVINNEFLFMAGRVLHGMAGFGRSLCSIILLMESVDPQYRGKVMFWYDSIWYMSTLVMIGVAYSVPNFRLIYLGTASYQMICLLLVKFLPESPRWQMVSGETDRAEVTLRQFSYEMSETRFEEKFKKLKDHLSKFETVEKLGMISLFRHRRTIKLVLVLCLIWAVRAIDGSGLHYCTLDLPGNVFFNNFIFHSFAMLAVLLMTLRADSHQRKVLGSSHSIVIKIIFVSIATFGNAALSNLLYVYTPEVYPTNIRNLGTGVCTVAAEFAACLGPFINQLTSMTSLRTTFIGLSLAALTGAVSVTTLPETKGVEMPDTVEQMLLCDHCDEEK</sequence>
<evidence type="ECO:0000313" key="7">
    <source>
        <dbReference type="EnsemblMetazoa" id="tetur24g01520.1"/>
    </source>
</evidence>
<dbReference type="GO" id="GO:0022857">
    <property type="term" value="F:transmembrane transporter activity"/>
    <property type="evidence" value="ECO:0007669"/>
    <property type="project" value="InterPro"/>
</dbReference>
<feature type="transmembrane region" description="Helical" evidence="5">
    <location>
        <begin position="383"/>
        <end position="403"/>
    </location>
</feature>
<keyword evidence="4 5" id="KW-0472">Membrane</keyword>
<evidence type="ECO:0000256" key="3">
    <source>
        <dbReference type="ARBA" id="ARBA00022989"/>
    </source>
</evidence>
<organism evidence="7 8">
    <name type="scientific">Tetranychus urticae</name>
    <name type="common">Two-spotted spider mite</name>
    <dbReference type="NCBI Taxonomy" id="32264"/>
    <lineage>
        <taxon>Eukaryota</taxon>
        <taxon>Metazoa</taxon>
        <taxon>Ecdysozoa</taxon>
        <taxon>Arthropoda</taxon>
        <taxon>Chelicerata</taxon>
        <taxon>Arachnida</taxon>
        <taxon>Acari</taxon>
        <taxon>Acariformes</taxon>
        <taxon>Trombidiformes</taxon>
        <taxon>Prostigmata</taxon>
        <taxon>Eleutherengona</taxon>
        <taxon>Raphignathae</taxon>
        <taxon>Tetranychoidea</taxon>
        <taxon>Tetranychidae</taxon>
        <taxon>Tetranychus</taxon>
    </lineage>
</organism>
<reference evidence="8" key="1">
    <citation type="submission" date="2011-08" db="EMBL/GenBank/DDBJ databases">
        <authorList>
            <person name="Rombauts S."/>
        </authorList>
    </citation>
    <scope>NUCLEOTIDE SEQUENCE</scope>
    <source>
        <strain evidence="8">London</strain>
    </source>
</reference>
<dbReference type="InterPro" id="IPR020846">
    <property type="entry name" value="MFS_dom"/>
</dbReference>
<feature type="transmembrane region" description="Helical" evidence="5">
    <location>
        <begin position="446"/>
        <end position="464"/>
    </location>
</feature>
<feature type="domain" description="Major facilitator superfamily (MFS) profile" evidence="6">
    <location>
        <begin position="36"/>
        <end position="468"/>
    </location>
</feature>
<dbReference type="Pfam" id="PF00083">
    <property type="entry name" value="Sugar_tr"/>
    <property type="match status" value="2"/>
</dbReference>
<evidence type="ECO:0000259" key="6">
    <source>
        <dbReference type="PROSITE" id="PS50850"/>
    </source>
</evidence>
<dbReference type="EnsemblMetazoa" id="tetur24g01520.1">
    <property type="protein sequence ID" value="tetur24g01520.1"/>
    <property type="gene ID" value="tetur24g01520"/>
</dbReference>
<dbReference type="PANTHER" id="PTHR24064">
    <property type="entry name" value="SOLUTE CARRIER FAMILY 22 MEMBER"/>
    <property type="match status" value="1"/>
</dbReference>
<dbReference type="Gene3D" id="1.20.1250.20">
    <property type="entry name" value="MFS general substrate transporter like domains"/>
    <property type="match status" value="1"/>
</dbReference>
<evidence type="ECO:0000256" key="4">
    <source>
        <dbReference type="ARBA" id="ARBA00023136"/>
    </source>
</evidence>
<feature type="transmembrane region" description="Helical" evidence="5">
    <location>
        <begin position="144"/>
        <end position="161"/>
    </location>
</feature>
<dbReference type="InterPro" id="IPR005828">
    <property type="entry name" value="MFS_sugar_transport-like"/>
</dbReference>
<feature type="transmembrane region" description="Helical" evidence="5">
    <location>
        <begin position="415"/>
        <end position="434"/>
    </location>
</feature>
<proteinExistence type="predicted"/>
<dbReference type="GO" id="GO:0016020">
    <property type="term" value="C:membrane"/>
    <property type="evidence" value="ECO:0007669"/>
    <property type="project" value="UniProtKB-SubCell"/>
</dbReference>
<feature type="transmembrane region" description="Helical" evidence="5">
    <location>
        <begin position="111"/>
        <end position="132"/>
    </location>
</feature>
<keyword evidence="3 5" id="KW-1133">Transmembrane helix</keyword>
<dbReference type="Proteomes" id="UP000015104">
    <property type="component" value="Unassembled WGS sequence"/>
</dbReference>
<feature type="transmembrane region" description="Helical" evidence="5">
    <location>
        <begin position="173"/>
        <end position="191"/>
    </location>
</feature>
<evidence type="ECO:0000256" key="2">
    <source>
        <dbReference type="ARBA" id="ARBA00022692"/>
    </source>
</evidence>
<comment type="subcellular location">
    <subcellularLocation>
        <location evidence="1">Membrane</location>
        <topology evidence="1">Multi-pass membrane protein</topology>
    </subcellularLocation>
</comment>
<dbReference type="InterPro" id="IPR036259">
    <property type="entry name" value="MFS_trans_sf"/>
</dbReference>
<evidence type="ECO:0000256" key="1">
    <source>
        <dbReference type="ARBA" id="ARBA00004141"/>
    </source>
</evidence>
<keyword evidence="2 5" id="KW-0812">Transmembrane</keyword>
<dbReference type="eggNOG" id="KOG0255">
    <property type="taxonomic scope" value="Eukaryota"/>
</dbReference>
<dbReference type="AlphaFoldDB" id="T1KWG1"/>
<dbReference type="PROSITE" id="PS50850">
    <property type="entry name" value="MFS"/>
    <property type="match status" value="1"/>
</dbReference>
<dbReference type="HOGENOM" id="CLU_001265_33_5_1"/>
<accession>T1KWG1</accession>
<protein>
    <recommendedName>
        <fullName evidence="6">Major facilitator superfamily (MFS) profile domain-containing protein</fullName>
    </recommendedName>
</protein>
<feature type="transmembrane region" description="Helical" evidence="5">
    <location>
        <begin position="203"/>
        <end position="223"/>
    </location>
</feature>
<dbReference type="EMBL" id="CAEY01000644">
    <property type="status" value="NOT_ANNOTATED_CDS"/>
    <property type="molecule type" value="Genomic_DNA"/>
</dbReference>
<dbReference type="SUPFAM" id="SSF103473">
    <property type="entry name" value="MFS general substrate transporter"/>
    <property type="match status" value="1"/>
</dbReference>
<name>T1KWG1_TETUR</name>
<feature type="transmembrane region" description="Helical" evidence="5">
    <location>
        <begin position="344"/>
        <end position="363"/>
    </location>
</feature>
<evidence type="ECO:0000313" key="8">
    <source>
        <dbReference type="Proteomes" id="UP000015104"/>
    </source>
</evidence>
<reference evidence="7" key="2">
    <citation type="submission" date="2015-06" db="UniProtKB">
        <authorList>
            <consortium name="EnsemblMetazoa"/>
        </authorList>
    </citation>
    <scope>IDENTIFICATION</scope>
</reference>
<feature type="transmembrane region" description="Helical" evidence="5">
    <location>
        <begin position="312"/>
        <end position="332"/>
    </location>
</feature>
<keyword evidence="8" id="KW-1185">Reference proteome</keyword>